<evidence type="ECO:0000256" key="1">
    <source>
        <dbReference type="SAM" id="Phobius"/>
    </source>
</evidence>
<keyword evidence="1" id="KW-0812">Transmembrane</keyword>
<comment type="caution">
    <text evidence="2">The sequence shown here is derived from an EMBL/GenBank/DDBJ whole genome shotgun (WGS) entry which is preliminary data.</text>
</comment>
<proteinExistence type="predicted"/>
<evidence type="ECO:0000313" key="2">
    <source>
        <dbReference type="EMBL" id="RAW90892.1"/>
    </source>
</evidence>
<dbReference type="Proteomes" id="UP000250870">
    <property type="component" value="Unassembled WGS sequence"/>
</dbReference>
<gene>
    <name evidence="2" type="ORF">CKY01_10640</name>
</gene>
<name>A0A329VGQ7_9GAMM</name>
<dbReference type="RefSeq" id="WP_113025680.1">
    <property type="nucleotide sequence ID" value="NZ_CAWNWQ010000012.1"/>
</dbReference>
<keyword evidence="1" id="KW-0472">Membrane</keyword>
<sequence length="104" mass="11188">MSCESPLDGEFTHLVPCPLLVVRSVPAPPKRWTAFIAGMATALLLIAVTVWGWPALHRPEAATQAMTALVAGVPEPMTPGQIEAFRGTKNALALSKMWLPRITD</sequence>
<accession>A0A329VGQ7</accession>
<protein>
    <submittedName>
        <fullName evidence="2">Uncharacterized protein</fullName>
    </submittedName>
</protein>
<keyword evidence="1" id="KW-1133">Transmembrane helix</keyword>
<reference evidence="2 3" key="1">
    <citation type="journal article" date="2018" name="Int. J. Syst. Evol. Microbiol.">
        <title>Whole-genome-based revisit of Photorhabdus phylogeny: proposal for the elevation of most Photorhabdus subspecies to the species level and description of one novel species Photorhabdus bodei sp. nov., and one novel subspecies Photorhabdus laumondii subsp. clarkei subsp. nov.</title>
        <authorList>
            <person name="Machado R.A.R."/>
            <person name="Wuthrich D."/>
            <person name="Kuhnert P."/>
            <person name="Arce C.C.M."/>
            <person name="Thonen L."/>
            <person name="Ruiz C."/>
            <person name="Zhang X."/>
            <person name="Robert C.A.M."/>
            <person name="Karimi J."/>
            <person name="Kamali S."/>
            <person name="Ma J."/>
            <person name="Bruggmann R."/>
            <person name="Erb M."/>
        </authorList>
    </citation>
    <scope>NUCLEOTIDE SEQUENCE [LARGE SCALE GENOMIC DNA]</scope>
    <source>
        <strain evidence="2 3">BOJ-47</strain>
    </source>
</reference>
<organism evidence="2 3">
    <name type="scientific">Photorhabdus laumondii subsp. clarkei</name>
    <dbReference type="NCBI Taxonomy" id="2029685"/>
    <lineage>
        <taxon>Bacteria</taxon>
        <taxon>Pseudomonadati</taxon>
        <taxon>Pseudomonadota</taxon>
        <taxon>Gammaproteobacteria</taxon>
        <taxon>Enterobacterales</taxon>
        <taxon>Morganellaceae</taxon>
        <taxon>Photorhabdus</taxon>
    </lineage>
</organism>
<feature type="transmembrane region" description="Helical" evidence="1">
    <location>
        <begin position="32"/>
        <end position="56"/>
    </location>
</feature>
<dbReference type="AlphaFoldDB" id="A0A329VGQ7"/>
<evidence type="ECO:0000313" key="3">
    <source>
        <dbReference type="Proteomes" id="UP000250870"/>
    </source>
</evidence>
<dbReference type="EMBL" id="NSCI01000012">
    <property type="protein sequence ID" value="RAW90892.1"/>
    <property type="molecule type" value="Genomic_DNA"/>
</dbReference>